<evidence type="ECO:0000256" key="3">
    <source>
        <dbReference type="ARBA" id="ARBA00022801"/>
    </source>
</evidence>
<evidence type="ECO:0000256" key="5">
    <source>
        <dbReference type="RuleBase" id="RU361203"/>
    </source>
</evidence>
<dbReference type="CDD" id="cd00839">
    <property type="entry name" value="MPP_PAPs"/>
    <property type="match status" value="1"/>
</dbReference>
<dbReference type="EC" id="3.1.3.2" evidence="5"/>
<keyword evidence="8" id="KW-1185">Reference proteome</keyword>
<dbReference type="InterPro" id="IPR039331">
    <property type="entry name" value="PAPs-like"/>
</dbReference>
<dbReference type="InterPro" id="IPR008963">
    <property type="entry name" value="Purple_acid_Pase-like_N"/>
</dbReference>
<evidence type="ECO:0000256" key="4">
    <source>
        <dbReference type="ARBA" id="ARBA00023180"/>
    </source>
</evidence>
<reference evidence="7" key="1">
    <citation type="submission" date="2017-07" db="EMBL/GenBank/DDBJ databases">
        <title>Taro Niue Genome Assembly and Annotation.</title>
        <authorList>
            <person name="Atibalentja N."/>
            <person name="Keating K."/>
            <person name="Fields C.J."/>
        </authorList>
    </citation>
    <scope>NUCLEOTIDE SEQUENCE</scope>
    <source>
        <strain evidence="7">Niue_2</strain>
        <tissue evidence="7">Leaf</tissue>
    </source>
</reference>
<evidence type="ECO:0000256" key="2">
    <source>
        <dbReference type="ARBA" id="ARBA00022729"/>
    </source>
</evidence>
<dbReference type="InterPro" id="IPR041792">
    <property type="entry name" value="MPP_PAP"/>
</dbReference>
<evidence type="ECO:0000313" key="7">
    <source>
        <dbReference type="EMBL" id="MQL68367.1"/>
    </source>
</evidence>
<sequence>MEGIKNRDEIKTIEVDFDFVHDFSFLYIVICKSLVSSIHLVGLKPATRYYYRCGDPSREALSGIHSFKTMPISGPQSYPKRIAVAGDLGLTYNSTSTVYHMKKNQPDLVLLLGDVSYANLYLTNGTGSDCYSCSFSRTPIHETYQPRWDYWGRFMEPFISETPLMVIEGNHEIEPQAGNQAFISYSSRFAFPSKESESSSTLYYSFSAGGIHFIMLGAYVSYNRSGAQYKWLEIDLAKVDRSVTPWLIATWHAPWYSTYKAHYREAECMRVEMEELLYSYGVDIIFNGHKNRMKDAHLAKAVNGDDTGS</sequence>
<dbReference type="GO" id="GO:0046872">
    <property type="term" value="F:metal ion binding"/>
    <property type="evidence" value="ECO:0007669"/>
    <property type="project" value="InterPro"/>
</dbReference>
<dbReference type="Pfam" id="PF00149">
    <property type="entry name" value="Metallophos"/>
    <property type="match status" value="1"/>
</dbReference>
<dbReference type="Gene3D" id="2.60.40.380">
    <property type="entry name" value="Purple acid phosphatase-like, N-terminal"/>
    <property type="match status" value="1"/>
</dbReference>
<protein>
    <recommendedName>
        <fullName evidence="5">Purple acid phosphatase</fullName>
        <ecNumber evidence="5">3.1.3.2</ecNumber>
    </recommendedName>
</protein>
<dbReference type="GO" id="GO:0003993">
    <property type="term" value="F:acid phosphatase activity"/>
    <property type="evidence" value="ECO:0007669"/>
    <property type="project" value="UniProtKB-EC"/>
</dbReference>
<dbReference type="OrthoDB" id="45007at2759"/>
<keyword evidence="4" id="KW-0325">Glycoprotein</keyword>
<feature type="domain" description="Calcineurin-like phosphoesterase" evidence="6">
    <location>
        <begin position="81"/>
        <end position="290"/>
    </location>
</feature>
<organism evidence="7 8">
    <name type="scientific">Colocasia esculenta</name>
    <name type="common">Wild taro</name>
    <name type="synonym">Arum esculentum</name>
    <dbReference type="NCBI Taxonomy" id="4460"/>
    <lineage>
        <taxon>Eukaryota</taxon>
        <taxon>Viridiplantae</taxon>
        <taxon>Streptophyta</taxon>
        <taxon>Embryophyta</taxon>
        <taxon>Tracheophyta</taxon>
        <taxon>Spermatophyta</taxon>
        <taxon>Magnoliopsida</taxon>
        <taxon>Liliopsida</taxon>
        <taxon>Araceae</taxon>
        <taxon>Aroideae</taxon>
        <taxon>Colocasieae</taxon>
        <taxon>Colocasia</taxon>
    </lineage>
</organism>
<dbReference type="Gene3D" id="3.60.21.10">
    <property type="match status" value="1"/>
</dbReference>
<evidence type="ECO:0000259" key="6">
    <source>
        <dbReference type="Pfam" id="PF00149"/>
    </source>
</evidence>
<dbReference type="InterPro" id="IPR029052">
    <property type="entry name" value="Metallo-depent_PP-like"/>
</dbReference>
<keyword evidence="3 5" id="KW-0378">Hydrolase</keyword>
<evidence type="ECO:0000256" key="1">
    <source>
        <dbReference type="ARBA" id="ARBA00008723"/>
    </source>
</evidence>
<gene>
    <name evidence="7" type="ORF">Taro_000621</name>
</gene>
<comment type="similarity">
    <text evidence="1 5">Belongs to the metallophosphoesterase superfamily. Purple acid phosphatase family.</text>
</comment>
<dbReference type="InterPro" id="IPR004843">
    <property type="entry name" value="Calcineurin-like_PHP"/>
</dbReference>
<evidence type="ECO:0000313" key="8">
    <source>
        <dbReference type="Proteomes" id="UP000652761"/>
    </source>
</evidence>
<name>A0A843TDS7_COLES</name>
<dbReference type="AlphaFoldDB" id="A0A843TDS7"/>
<keyword evidence="2" id="KW-0732">Signal</keyword>
<dbReference type="SUPFAM" id="SSF49363">
    <property type="entry name" value="Purple acid phosphatase, N-terminal domain"/>
    <property type="match status" value="1"/>
</dbReference>
<dbReference type="PANTHER" id="PTHR22953:SF15">
    <property type="entry name" value="PURPLE ACID PHOSPHATASE 13"/>
    <property type="match status" value="1"/>
</dbReference>
<accession>A0A843TDS7</accession>
<dbReference type="SUPFAM" id="SSF56300">
    <property type="entry name" value="Metallo-dependent phosphatases"/>
    <property type="match status" value="1"/>
</dbReference>
<dbReference type="PANTHER" id="PTHR22953">
    <property type="entry name" value="ACID PHOSPHATASE RELATED"/>
    <property type="match status" value="1"/>
</dbReference>
<comment type="caution">
    <text evidence="7">The sequence shown here is derived from an EMBL/GenBank/DDBJ whole genome shotgun (WGS) entry which is preliminary data.</text>
</comment>
<proteinExistence type="inferred from homology"/>
<dbReference type="Proteomes" id="UP000652761">
    <property type="component" value="Unassembled WGS sequence"/>
</dbReference>
<comment type="catalytic activity">
    <reaction evidence="5">
        <text>a phosphate monoester + H2O = an alcohol + phosphate</text>
        <dbReference type="Rhea" id="RHEA:15017"/>
        <dbReference type="ChEBI" id="CHEBI:15377"/>
        <dbReference type="ChEBI" id="CHEBI:30879"/>
        <dbReference type="ChEBI" id="CHEBI:43474"/>
        <dbReference type="ChEBI" id="CHEBI:67140"/>
        <dbReference type="EC" id="3.1.3.2"/>
    </reaction>
</comment>
<dbReference type="EMBL" id="NMUH01000012">
    <property type="protein sequence ID" value="MQL68367.1"/>
    <property type="molecule type" value="Genomic_DNA"/>
</dbReference>